<dbReference type="GO" id="GO:0004045">
    <property type="term" value="F:peptidyl-tRNA hydrolase activity"/>
    <property type="evidence" value="ECO:0007669"/>
    <property type="project" value="UniProtKB-EC"/>
</dbReference>
<dbReference type="STRING" id="1797259.A2989_04925"/>
<evidence type="ECO:0000256" key="1">
    <source>
        <dbReference type="ARBA" id="ARBA00013260"/>
    </source>
</evidence>
<dbReference type="EC" id="3.1.1.29" evidence="1 7"/>
<dbReference type="PANTHER" id="PTHR17224:SF1">
    <property type="entry name" value="PEPTIDYL-TRNA HYDROLASE"/>
    <property type="match status" value="1"/>
</dbReference>
<dbReference type="GO" id="GO:0000049">
    <property type="term" value="F:tRNA binding"/>
    <property type="evidence" value="ECO:0007669"/>
    <property type="project" value="UniProtKB-KW"/>
</dbReference>
<accession>A0A1F4ZDQ3</accession>
<dbReference type="Proteomes" id="UP000177080">
    <property type="component" value="Unassembled WGS sequence"/>
</dbReference>
<evidence type="ECO:0000256" key="4">
    <source>
        <dbReference type="ARBA" id="ARBA00022884"/>
    </source>
</evidence>
<dbReference type="InterPro" id="IPR018171">
    <property type="entry name" value="Pept_tRNA_hydro_CS"/>
</dbReference>
<name>A0A1F4ZDQ3_9BACT</name>
<evidence type="ECO:0000256" key="7">
    <source>
        <dbReference type="RuleBase" id="RU000673"/>
    </source>
</evidence>
<comment type="similarity">
    <text evidence="5 8">Belongs to the PTH family.</text>
</comment>
<dbReference type="CDD" id="cd00462">
    <property type="entry name" value="PTH"/>
    <property type="match status" value="1"/>
</dbReference>
<dbReference type="Pfam" id="PF01195">
    <property type="entry name" value="Pept_tRNA_hydro"/>
    <property type="match status" value="1"/>
</dbReference>
<keyword evidence="2" id="KW-0820">tRNA-binding</keyword>
<comment type="caution">
    <text evidence="9">The sequence shown here is derived from an EMBL/GenBank/DDBJ whole genome shotgun (WGS) entry which is preliminary data.</text>
</comment>
<evidence type="ECO:0000256" key="8">
    <source>
        <dbReference type="RuleBase" id="RU004320"/>
    </source>
</evidence>
<dbReference type="AlphaFoldDB" id="A0A1F4ZDQ3"/>
<comment type="catalytic activity">
    <reaction evidence="7">
        <text>an N-acyl-L-alpha-aminoacyl-tRNA + H2O = an N-acyl-L-amino acid + a tRNA + H(+)</text>
        <dbReference type="Rhea" id="RHEA:54448"/>
        <dbReference type="Rhea" id="RHEA-COMP:10123"/>
        <dbReference type="Rhea" id="RHEA-COMP:13883"/>
        <dbReference type="ChEBI" id="CHEBI:15377"/>
        <dbReference type="ChEBI" id="CHEBI:15378"/>
        <dbReference type="ChEBI" id="CHEBI:59874"/>
        <dbReference type="ChEBI" id="CHEBI:78442"/>
        <dbReference type="ChEBI" id="CHEBI:138191"/>
        <dbReference type="EC" id="3.1.1.29"/>
    </reaction>
</comment>
<dbReference type="InterPro" id="IPR001328">
    <property type="entry name" value="Pept_tRNA_hydro"/>
</dbReference>
<evidence type="ECO:0000256" key="3">
    <source>
        <dbReference type="ARBA" id="ARBA00022801"/>
    </source>
</evidence>
<protein>
    <recommendedName>
        <fullName evidence="6 7">Peptidyl-tRNA hydrolase</fullName>
        <ecNumber evidence="1 7">3.1.1.29</ecNumber>
    </recommendedName>
</protein>
<keyword evidence="4" id="KW-0694">RNA-binding</keyword>
<evidence type="ECO:0000256" key="2">
    <source>
        <dbReference type="ARBA" id="ARBA00022555"/>
    </source>
</evidence>
<dbReference type="EMBL" id="MEXN01000001">
    <property type="protein sequence ID" value="OGD04348.1"/>
    <property type="molecule type" value="Genomic_DNA"/>
</dbReference>
<dbReference type="PROSITE" id="PS01195">
    <property type="entry name" value="PEPT_TRNA_HYDROL_1"/>
    <property type="match status" value="1"/>
</dbReference>
<proteinExistence type="inferred from homology"/>
<dbReference type="SUPFAM" id="SSF53178">
    <property type="entry name" value="Peptidyl-tRNA hydrolase-like"/>
    <property type="match status" value="1"/>
</dbReference>
<evidence type="ECO:0000313" key="10">
    <source>
        <dbReference type="Proteomes" id="UP000177080"/>
    </source>
</evidence>
<evidence type="ECO:0000256" key="5">
    <source>
        <dbReference type="ARBA" id="ARBA00038063"/>
    </source>
</evidence>
<reference evidence="9 10" key="1">
    <citation type="journal article" date="2016" name="Nat. Commun.">
        <title>Thousands of microbial genomes shed light on interconnected biogeochemical processes in an aquifer system.</title>
        <authorList>
            <person name="Anantharaman K."/>
            <person name="Brown C.T."/>
            <person name="Hug L.A."/>
            <person name="Sharon I."/>
            <person name="Castelle C.J."/>
            <person name="Probst A.J."/>
            <person name="Thomas B.C."/>
            <person name="Singh A."/>
            <person name="Wilkins M.J."/>
            <person name="Karaoz U."/>
            <person name="Brodie E.L."/>
            <person name="Williams K.H."/>
            <person name="Hubbard S.S."/>
            <person name="Banfield J.F."/>
        </authorList>
    </citation>
    <scope>NUCLEOTIDE SEQUENCE [LARGE SCALE GENOMIC DNA]</scope>
</reference>
<keyword evidence="3 7" id="KW-0378">Hydrolase</keyword>
<evidence type="ECO:0000313" key="9">
    <source>
        <dbReference type="EMBL" id="OGD04348.1"/>
    </source>
</evidence>
<sequence length="163" mass="18704">MRVIIGLGNPGAEYQNTRHNAGVMLVEKFAERLNSDYEWRKHYDALVFKTADLWLVKTKGVFMNESGRLLQGLPESELWVAHDDLDIKLGEYKIQNGKGPKEHNGVESVENALKTKDFWRIRIGIENRDRDRENGENYVLGKFTSEEKGMLEGVLERIILGLS</sequence>
<dbReference type="Gene3D" id="3.40.50.1470">
    <property type="entry name" value="Peptidyl-tRNA hydrolase"/>
    <property type="match status" value="1"/>
</dbReference>
<dbReference type="NCBIfam" id="TIGR00447">
    <property type="entry name" value="pth"/>
    <property type="match status" value="1"/>
</dbReference>
<dbReference type="InterPro" id="IPR036416">
    <property type="entry name" value="Pept_tRNA_hydro_sf"/>
</dbReference>
<dbReference type="PANTHER" id="PTHR17224">
    <property type="entry name" value="PEPTIDYL-TRNA HYDROLASE"/>
    <property type="match status" value="1"/>
</dbReference>
<organism evidence="9 10">
    <name type="scientific">Candidatus Amesbacteria bacterium RIFCSPLOWO2_01_FULL_48_25</name>
    <dbReference type="NCBI Taxonomy" id="1797259"/>
    <lineage>
        <taxon>Bacteria</taxon>
        <taxon>Candidatus Amesiibacteriota</taxon>
    </lineage>
</organism>
<evidence type="ECO:0000256" key="6">
    <source>
        <dbReference type="ARBA" id="ARBA00050038"/>
    </source>
</evidence>
<gene>
    <name evidence="9" type="ORF">A2989_04925</name>
</gene>